<reference evidence="2" key="2">
    <citation type="submission" date="2021-04" db="EMBL/GenBank/DDBJ databases">
        <authorList>
            <person name="Gilroy R."/>
        </authorList>
    </citation>
    <scope>NUCLEOTIDE SEQUENCE</scope>
    <source>
        <strain evidence="2">ChiHejej3B27-3195</strain>
    </source>
</reference>
<evidence type="ECO:0000259" key="1">
    <source>
        <dbReference type="Pfam" id="PF13649"/>
    </source>
</evidence>
<dbReference type="AlphaFoldDB" id="A0A9D1UTR8"/>
<feature type="domain" description="Methyltransferase" evidence="1">
    <location>
        <begin position="49"/>
        <end position="146"/>
    </location>
</feature>
<gene>
    <name evidence="2" type="ORF">H9871_08880</name>
</gene>
<dbReference type="Proteomes" id="UP000824151">
    <property type="component" value="Unassembled WGS sequence"/>
</dbReference>
<dbReference type="SUPFAM" id="SSF53335">
    <property type="entry name" value="S-adenosyl-L-methionine-dependent methyltransferases"/>
    <property type="match status" value="1"/>
</dbReference>
<accession>A0A9D1UTR8</accession>
<organism evidence="2 3">
    <name type="scientific">Candidatus Nesterenkonia stercoripullorum</name>
    <dbReference type="NCBI Taxonomy" id="2838701"/>
    <lineage>
        <taxon>Bacteria</taxon>
        <taxon>Bacillati</taxon>
        <taxon>Actinomycetota</taxon>
        <taxon>Actinomycetes</taxon>
        <taxon>Micrococcales</taxon>
        <taxon>Micrococcaceae</taxon>
        <taxon>Nesterenkonia</taxon>
    </lineage>
</organism>
<dbReference type="Pfam" id="PF13649">
    <property type="entry name" value="Methyltransf_25"/>
    <property type="match status" value="1"/>
</dbReference>
<name>A0A9D1UTR8_9MICC</name>
<dbReference type="EMBL" id="DXGD01000329">
    <property type="protein sequence ID" value="HIX00243.1"/>
    <property type="molecule type" value="Genomic_DNA"/>
</dbReference>
<dbReference type="GO" id="GO:0008168">
    <property type="term" value="F:methyltransferase activity"/>
    <property type="evidence" value="ECO:0007669"/>
    <property type="project" value="UniProtKB-KW"/>
</dbReference>
<protein>
    <submittedName>
        <fullName evidence="2">Class I SAM-dependent methyltransferase</fullName>
    </submittedName>
</protein>
<keyword evidence="2" id="KW-0489">Methyltransferase</keyword>
<dbReference type="GO" id="GO:0032259">
    <property type="term" value="P:methylation"/>
    <property type="evidence" value="ECO:0007669"/>
    <property type="project" value="UniProtKB-KW"/>
</dbReference>
<dbReference type="Gene3D" id="3.40.50.150">
    <property type="entry name" value="Vaccinia Virus protein VP39"/>
    <property type="match status" value="1"/>
</dbReference>
<reference evidence="2" key="1">
    <citation type="journal article" date="2021" name="PeerJ">
        <title>Extensive microbial diversity within the chicken gut microbiome revealed by metagenomics and culture.</title>
        <authorList>
            <person name="Gilroy R."/>
            <person name="Ravi A."/>
            <person name="Getino M."/>
            <person name="Pursley I."/>
            <person name="Horton D.L."/>
            <person name="Alikhan N.F."/>
            <person name="Baker D."/>
            <person name="Gharbi K."/>
            <person name="Hall N."/>
            <person name="Watson M."/>
            <person name="Adriaenssens E.M."/>
            <person name="Foster-Nyarko E."/>
            <person name="Jarju S."/>
            <person name="Secka A."/>
            <person name="Antonio M."/>
            <person name="Oren A."/>
            <person name="Chaudhuri R.R."/>
            <person name="La Ragione R."/>
            <person name="Hildebrand F."/>
            <person name="Pallen M.J."/>
        </authorList>
    </citation>
    <scope>NUCLEOTIDE SEQUENCE</scope>
    <source>
        <strain evidence="2">ChiHejej3B27-3195</strain>
    </source>
</reference>
<dbReference type="InterPro" id="IPR029063">
    <property type="entry name" value="SAM-dependent_MTases_sf"/>
</dbReference>
<feature type="non-terminal residue" evidence="2">
    <location>
        <position position="241"/>
    </location>
</feature>
<keyword evidence="2" id="KW-0808">Transferase</keyword>
<evidence type="ECO:0000313" key="2">
    <source>
        <dbReference type="EMBL" id="HIX00243.1"/>
    </source>
</evidence>
<sequence>MADVRGDDQQPRRIAADWLSLRETLDAAARHSTVDAVRTLLAESPPRTVIDVGCGTGSGGRWLLPLLRGNEDWVLIDHDADLLAHTAARLRASGARGEINTRCADLAELGPALTEAGDAALVICSALLDLLTPHQLEALVTDLAEHRTPFLLALSVTGGIAIQPGLPEDERFAAAFNRHQQRGGRCGPEAASRTATLAQRAGFQVTSLETDWQLDSAEHDAGRLDALHRFITDRATAAAEQ</sequence>
<comment type="caution">
    <text evidence="2">The sequence shown here is derived from an EMBL/GenBank/DDBJ whole genome shotgun (WGS) entry which is preliminary data.</text>
</comment>
<proteinExistence type="predicted"/>
<dbReference type="InterPro" id="IPR041698">
    <property type="entry name" value="Methyltransf_25"/>
</dbReference>
<evidence type="ECO:0000313" key="3">
    <source>
        <dbReference type="Proteomes" id="UP000824151"/>
    </source>
</evidence>